<keyword evidence="4" id="KW-1185">Reference proteome</keyword>
<reference evidence="3 4" key="1">
    <citation type="journal article" date="2019" name="Int. J. Syst. Evol. Microbiol.">
        <title>The Global Catalogue of Microorganisms (GCM) 10K type strain sequencing project: providing services to taxonomists for standard genome sequencing and annotation.</title>
        <authorList>
            <consortium name="The Broad Institute Genomics Platform"/>
            <consortium name="The Broad Institute Genome Sequencing Center for Infectious Disease"/>
            <person name="Wu L."/>
            <person name="Ma J."/>
        </authorList>
    </citation>
    <scope>NUCLEOTIDE SEQUENCE [LARGE SCALE GENOMIC DNA]</scope>
    <source>
        <strain evidence="3 4">CGMCC 1.10593</strain>
    </source>
</reference>
<dbReference type="EMBL" id="JBHUDM010000002">
    <property type="protein sequence ID" value="MFD1641665.1"/>
    <property type="molecule type" value="Genomic_DNA"/>
</dbReference>
<proteinExistence type="predicted"/>
<dbReference type="InterPro" id="IPR003776">
    <property type="entry name" value="YcaO-like_dom"/>
</dbReference>
<feature type="domain" description="YcaO" evidence="2">
    <location>
        <begin position="236"/>
        <end position="573"/>
    </location>
</feature>
<dbReference type="Proteomes" id="UP001597052">
    <property type="component" value="Unassembled WGS sequence"/>
</dbReference>
<dbReference type="InterPro" id="IPR027624">
    <property type="entry name" value="TOMM_cyclo_SagD"/>
</dbReference>
<organism evidence="3 4">
    <name type="scientific">Halohasta litorea</name>
    <dbReference type="NCBI Taxonomy" id="869891"/>
    <lineage>
        <taxon>Archaea</taxon>
        <taxon>Methanobacteriati</taxon>
        <taxon>Methanobacteriota</taxon>
        <taxon>Stenosarchaea group</taxon>
        <taxon>Halobacteria</taxon>
        <taxon>Halobacteriales</taxon>
        <taxon>Haloferacaceae</taxon>
        <taxon>Halohasta</taxon>
    </lineage>
</organism>
<dbReference type="PANTHER" id="PTHR37809">
    <property type="entry name" value="RIBOSOMAL PROTEIN S12 METHYLTHIOTRANSFERASE ACCESSORY FACTOR YCAO"/>
    <property type="match status" value="1"/>
</dbReference>
<comment type="caution">
    <text evidence="3">The sequence shown here is derived from an EMBL/GenBank/DDBJ whole genome shotgun (WGS) entry which is preliminary data.</text>
</comment>
<dbReference type="RefSeq" id="WP_256396735.1">
    <property type="nucleotide sequence ID" value="NZ_JANHDJ010000005.1"/>
</dbReference>
<evidence type="ECO:0000259" key="2">
    <source>
        <dbReference type="PROSITE" id="PS51664"/>
    </source>
</evidence>
<evidence type="ECO:0000256" key="1">
    <source>
        <dbReference type="SAM" id="MobiDB-lite"/>
    </source>
</evidence>
<feature type="region of interest" description="Disordered" evidence="1">
    <location>
        <begin position="268"/>
        <end position="292"/>
    </location>
</feature>
<dbReference type="PROSITE" id="PS51664">
    <property type="entry name" value="YCAO"/>
    <property type="match status" value="1"/>
</dbReference>
<gene>
    <name evidence="3" type="ORF">ACFSBW_07240</name>
</gene>
<dbReference type="Pfam" id="PF02624">
    <property type="entry name" value="YcaO"/>
    <property type="match status" value="1"/>
</dbReference>
<sequence length="573" mass="60799">MELGLVGSGPAAEALTAACSDVDLSVERLDPSALDSASADPTPAVGAVVAPTGADVFTAASTAFDRWVAVEIGGIGGYPLAEVDATVSLFSPESGCYRCLRARVEAIQEGPPEADPSGSRSEVRLAGAVGGAELIGLLSGERAGGRIVEIPWQERILLPVPGCECADGGPDRSLELTHRSVGVEDALSRAERAVDDRLGPVSQVGERESFPVPYYIASTADTTGFSDVRAAEFAAGVDLDWDRAYMKALGEALERYSAGVYRRGDLDGGSERTRANPVSPRRFVRPDGFETPDPEQRIEWTEGLDLRADDTVSLPAEFICFPPPNRRYRPAITTGLGLGNSTVEAVLSGLYEVIERDATMLAWYSTFDPLELAVDDETFAELEARAGAESLTVTPLLVTQDVDVPVVAVAVHRDDEWPQFAVGSAADLDPTAAARSALAEALQNWMELRALGPEEAAQQGGAIGEYADFPEAGQAFVESDSRIPADSLGTPELTGTDELDAVVDRLAAADLDAYAARLTTRDVEGLGFETVRAVVPSAQPLFTGEPFFGDRARTVPNSLGFDPQLDRPFHPYP</sequence>
<dbReference type="PANTHER" id="PTHR37809:SF1">
    <property type="entry name" value="RIBOSOMAL PROTEIN S12 METHYLTHIOTRANSFERASE ACCESSORY FACTOR YCAO"/>
    <property type="match status" value="1"/>
</dbReference>
<protein>
    <submittedName>
        <fullName evidence="3">YcaO-like family protein</fullName>
    </submittedName>
</protein>
<evidence type="ECO:0000313" key="3">
    <source>
        <dbReference type="EMBL" id="MFD1641665.1"/>
    </source>
</evidence>
<dbReference type="Gene3D" id="3.30.1330.230">
    <property type="match status" value="1"/>
</dbReference>
<name>A0ABD6D7D6_9EURY</name>
<dbReference type="NCBIfam" id="TIGR03604">
    <property type="entry name" value="TOMM_cyclo_SagD"/>
    <property type="match status" value="1"/>
</dbReference>
<accession>A0ABD6D7D6</accession>
<evidence type="ECO:0000313" key="4">
    <source>
        <dbReference type="Proteomes" id="UP001597052"/>
    </source>
</evidence>
<dbReference type="AlphaFoldDB" id="A0ABD6D7D6"/>